<dbReference type="KEGG" id="cvn:111118580"/>
<sequence>MATSVSSTGSDGDRTRFFRLCIILIDESTKILQDLLNNEIPPTDIYNEVVKENVLDVLTPEQIVVVMNANTRGYQDFDITLLYKLLRNVCKHIPLPSVKWGLHTMPSPIEVTVGDDMERIRLIRNKLFGHNSKVAISETEFKEQSSILKGICSRMQTLLGKDYVKRLQDAEVRPIDPETEENFLQIIKRQAEEEKTTKDILKNMQSTLECLMSKETVEIVPKDPENGHKVKSCVHRWFSTVNGMVDRINEMTPESHISQIYKSILEFITNNKIEPENVHVQNLLDNFDEKMQWYAKLKEFGVNEIPILAKFAQFYSSLVNEYGILDLKCSEGSIIFLVTFSSRIGYDLYKEDLGNGRIGEQILELFLYPPFLESFGLKADDIEISLNGSLLPRHKDEKIIQLAAEPGTSKKSDTGSGPHRMMHPLNTRTSQAQIRPNMMGAPAPRPVADFTQYDEPAADFMNVRKTKLVDPGPSFNRVFAPRVDVSEPVKKNQQSMGLDCFSPPAGKSPSKLDFPPTTLNISSSASPLSSRTSSPSVKGLNQSTINEVKKIKFPLDDNYDWKLACRQCFVKLGEGIRGFRHHTNLTHECGKNILLVKLRKDGMNWMKVRPRPESKFQQFGSYKICTHFSNGNPCFVGEEKCTFAHNLAEKVLWNYDREESWLLMEFLAKLHQYKIDNNEELARIQAMDSSGDKSSESAIPGLNYKTKQTKPPQLGPMEFVTPFSKTPLLPTPQRHQAPPSSLPAAPIMNQPMSGPPTRFPEPYYMMPPHPPGMGPMAPGMPFPHLAAMRNRFPVQGPHRMMHPFNTPTSQAQIRPDMVRAPAPRPVADSTQYEEPAAEGSSSSFTQEFIIQSRSKNLDKGFSIADILQRHSGCLSFLCMACFYNTPQMINREGAEGKCSGKGKHDWSDYKILAHFSTDGSVTIINPIGFQQKKALIRVCKWKHHCRKRINAECRFAHSMVERDLWMFERDTGFSQEKIVDIANKQLGISTIPPETKSYISEITPSATLFQPPSAPTPIVISRATAQMAEAKPVARVYEEEDDICPYIVQELCLTCWKNGKKSPQDGTKDRCVKIHPNWKINRVYVVSPSNKEIRSLPRKIPKGFRFTLCNLIEKRGKCRFTGGGPCQFAHSQDELEIWQWMCAHDIKRLEDLYTASKEAQNTWSLQKNRTISGESVVTASRRATLPTVIKYCFYCGKQCNSEKQWDEHCASEKHNFNVNSHTTGMDFP</sequence>
<dbReference type="InterPro" id="IPR036236">
    <property type="entry name" value="Znf_C2H2_sf"/>
</dbReference>
<dbReference type="OrthoDB" id="2285229at2759"/>
<feature type="domain" description="C3H1-type" evidence="6">
    <location>
        <begin position="619"/>
        <end position="648"/>
    </location>
</feature>
<dbReference type="Pfam" id="PF12171">
    <property type="entry name" value="zf-C2H2_jaz"/>
    <property type="match status" value="1"/>
</dbReference>
<feature type="zinc finger region" description="C3H1-type" evidence="4">
    <location>
        <begin position="1103"/>
        <end position="1133"/>
    </location>
</feature>
<evidence type="ECO:0000256" key="4">
    <source>
        <dbReference type="PROSITE-ProRule" id="PRU00723"/>
    </source>
</evidence>
<evidence type="ECO:0000256" key="2">
    <source>
        <dbReference type="ARBA" id="ARBA00022771"/>
    </source>
</evidence>
<evidence type="ECO:0000256" key="3">
    <source>
        <dbReference type="ARBA" id="ARBA00022833"/>
    </source>
</evidence>
<feature type="region of interest" description="Disordered" evidence="5">
    <location>
        <begin position="405"/>
        <end position="424"/>
    </location>
</feature>
<evidence type="ECO:0000313" key="7">
    <source>
        <dbReference type="Proteomes" id="UP000694844"/>
    </source>
</evidence>
<reference evidence="8" key="1">
    <citation type="submission" date="2025-08" db="UniProtKB">
        <authorList>
            <consortium name="RefSeq"/>
        </authorList>
    </citation>
    <scope>IDENTIFICATION</scope>
    <source>
        <tissue evidence="8">Whole sample</tissue>
    </source>
</reference>
<dbReference type="PROSITE" id="PS50103">
    <property type="entry name" value="ZF_C3H1"/>
    <property type="match status" value="2"/>
</dbReference>
<feature type="domain" description="C3H1-type" evidence="6">
    <location>
        <begin position="1103"/>
        <end position="1133"/>
    </location>
</feature>
<dbReference type="GO" id="GO:0035196">
    <property type="term" value="P:miRNA processing"/>
    <property type="evidence" value="ECO:0007669"/>
    <property type="project" value="TreeGrafter"/>
</dbReference>
<dbReference type="Pfam" id="PF18738">
    <property type="entry name" value="HEPN_DZIP3"/>
    <property type="match status" value="1"/>
</dbReference>
<accession>A0A8B8CDH6</accession>
<evidence type="ECO:0000259" key="6">
    <source>
        <dbReference type="PROSITE" id="PS50103"/>
    </source>
</evidence>
<dbReference type="InterPro" id="IPR000571">
    <property type="entry name" value="Znf_CCCH"/>
</dbReference>
<proteinExistence type="predicted"/>
<feature type="region of interest" description="Disordered" evidence="5">
    <location>
        <begin position="490"/>
        <end position="540"/>
    </location>
</feature>
<evidence type="ECO:0000256" key="1">
    <source>
        <dbReference type="ARBA" id="ARBA00022723"/>
    </source>
</evidence>
<feature type="compositionally biased region" description="Low complexity" evidence="5">
    <location>
        <begin position="522"/>
        <end position="536"/>
    </location>
</feature>
<gene>
    <name evidence="8" type="primary">LOC111118580</name>
</gene>
<dbReference type="GO" id="GO:0008270">
    <property type="term" value="F:zinc ion binding"/>
    <property type="evidence" value="ECO:0007669"/>
    <property type="project" value="UniProtKB-KW"/>
</dbReference>
<feature type="region of interest" description="Disordered" evidence="5">
    <location>
        <begin position="821"/>
        <end position="844"/>
    </location>
</feature>
<feature type="zinc finger region" description="C3H1-type" evidence="4">
    <location>
        <begin position="619"/>
        <end position="648"/>
    </location>
</feature>
<feature type="region of interest" description="Disordered" evidence="5">
    <location>
        <begin position="688"/>
        <end position="714"/>
    </location>
</feature>
<dbReference type="PANTHER" id="PTHR14928:SF16">
    <property type="entry name" value="C3H1-TYPE DOMAIN-CONTAINING PROTEIN"/>
    <property type="match status" value="1"/>
</dbReference>
<dbReference type="Proteomes" id="UP000694844">
    <property type="component" value="Chromosome 2"/>
</dbReference>
<keyword evidence="7" id="KW-1185">Reference proteome</keyword>
<dbReference type="PANTHER" id="PTHR14928">
    <property type="entry name" value="MICRO-RNA BINDING ZINC FINGER CCCH DOMAIN-CONTAINING PROTEIN 7"/>
    <property type="match status" value="1"/>
</dbReference>
<keyword evidence="3 4" id="KW-0862">Zinc</keyword>
<evidence type="ECO:0000256" key="5">
    <source>
        <dbReference type="SAM" id="MobiDB-lite"/>
    </source>
</evidence>
<keyword evidence="2 4" id="KW-0863">Zinc-finger</keyword>
<dbReference type="AlphaFoldDB" id="A0A8B8CDH6"/>
<protein>
    <submittedName>
        <fullName evidence="8">Uncharacterized protein LOC111118580 isoform X1</fullName>
    </submittedName>
</protein>
<dbReference type="SUPFAM" id="SSF57667">
    <property type="entry name" value="beta-beta-alpha zinc fingers"/>
    <property type="match status" value="1"/>
</dbReference>
<dbReference type="InterPro" id="IPR022755">
    <property type="entry name" value="Znf_C2H2_jaz"/>
</dbReference>
<keyword evidence="1 4" id="KW-0479">Metal-binding</keyword>
<evidence type="ECO:0000313" key="8">
    <source>
        <dbReference type="RefSeq" id="XP_022313827.1"/>
    </source>
</evidence>
<name>A0A8B8CDH6_CRAVI</name>
<dbReference type="InterPro" id="IPR041249">
    <property type="entry name" value="HEPN_DZIP3"/>
</dbReference>
<dbReference type="GeneID" id="111118580"/>
<dbReference type="InterPro" id="IPR039691">
    <property type="entry name" value="ZC3H7A/B"/>
</dbReference>
<dbReference type="GO" id="GO:0035198">
    <property type="term" value="F:miRNA binding"/>
    <property type="evidence" value="ECO:0007669"/>
    <property type="project" value="InterPro"/>
</dbReference>
<dbReference type="RefSeq" id="XP_022313827.1">
    <property type="nucleotide sequence ID" value="XM_022458119.1"/>
</dbReference>
<organism evidence="7 8">
    <name type="scientific">Crassostrea virginica</name>
    <name type="common">Eastern oyster</name>
    <dbReference type="NCBI Taxonomy" id="6565"/>
    <lineage>
        <taxon>Eukaryota</taxon>
        <taxon>Metazoa</taxon>
        <taxon>Spiralia</taxon>
        <taxon>Lophotrochozoa</taxon>
        <taxon>Mollusca</taxon>
        <taxon>Bivalvia</taxon>
        <taxon>Autobranchia</taxon>
        <taxon>Pteriomorphia</taxon>
        <taxon>Ostreida</taxon>
        <taxon>Ostreoidea</taxon>
        <taxon>Ostreidae</taxon>
        <taxon>Crassostrea</taxon>
    </lineage>
</organism>
<dbReference type="SMART" id="SM00356">
    <property type="entry name" value="ZnF_C3H1"/>
    <property type="match status" value="3"/>
</dbReference>